<evidence type="ECO:0000313" key="3">
    <source>
        <dbReference type="Proteomes" id="UP000612899"/>
    </source>
</evidence>
<dbReference type="Pfam" id="PF00881">
    <property type="entry name" value="Nitroreductase"/>
    <property type="match status" value="1"/>
</dbReference>
<dbReference type="InterPro" id="IPR000415">
    <property type="entry name" value="Nitroreductase-like"/>
</dbReference>
<proteinExistence type="predicted"/>
<dbReference type="SUPFAM" id="SSF55469">
    <property type="entry name" value="FMN-dependent nitroreductase-like"/>
    <property type="match status" value="1"/>
</dbReference>
<gene>
    <name evidence="2" type="ORF">Rhe02_02350</name>
</gene>
<dbReference type="RefSeq" id="WP_203906096.1">
    <property type="nucleotide sequence ID" value="NZ_BONY01000001.1"/>
</dbReference>
<evidence type="ECO:0000259" key="1">
    <source>
        <dbReference type="Pfam" id="PF00881"/>
    </source>
</evidence>
<feature type="domain" description="Nitroreductase" evidence="1">
    <location>
        <begin position="143"/>
        <end position="309"/>
    </location>
</feature>
<name>A0A8J3Q2B8_9ACTN</name>
<protein>
    <recommendedName>
        <fullName evidence="1">Nitroreductase domain-containing protein</fullName>
    </recommendedName>
</protein>
<dbReference type="EMBL" id="BONY01000001">
    <property type="protein sequence ID" value="GIH02168.1"/>
    <property type="molecule type" value="Genomic_DNA"/>
</dbReference>
<dbReference type="Proteomes" id="UP000612899">
    <property type="component" value="Unassembled WGS sequence"/>
</dbReference>
<sequence>MVEPELSAYYTLSGMVVRQPGAIRVECLEGNLEAADDDDELIERIATVLGALNATATLAQVLDRQGLPFAAIRPILAELLEIGALHDVRSAWTYFHHLSGNPWIVPAPMSAPEAYAIDRWAPANAVLPTPAGPSSPVTDAALARRSAHLADHQRVSPQQSMEHALCLAAATYRLGPNGRRPLASGGAMWPLQLWVVGGPGDDLDMLAIDHDRDSIAQVRKVARDEWRELFLPHPEVHQALQRGAATIVIAADPTRTCGKYGNRGWRYALMEAGAAAHHLGLLAAEAQIAARTIGGFYDAPLSAMLGGPLLALLTMLVIA</sequence>
<dbReference type="InterPro" id="IPR029479">
    <property type="entry name" value="Nitroreductase"/>
</dbReference>
<accession>A0A8J3Q2B8</accession>
<comment type="caution">
    <text evidence="2">The sequence shown here is derived from an EMBL/GenBank/DDBJ whole genome shotgun (WGS) entry which is preliminary data.</text>
</comment>
<dbReference type="GO" id="GO:0016491">
    <property type="term" value="F:oxidoreductase activity"/>
    <property type="evidence" value="ECO:0007669"/>
    <property type="project" value="InterPro"/>
</dbReference>
<dbReference type="AlphaFoldDB" id="A0A8J3Q2B8"/>
<evidence type="ECO:0000313" key="2">
    <source>
        <dbReference type="EMBL" id="GIH02168.1"/>
    </source>
</evidence>
<reference evidence="2" key="1">
    <citation type="submission" date="2021-01" db="EMBL/GenBank/DDBJ databases">
        <title>Whole genome shotgun sequence of Rhizocola hellebori NBRC 109834.</title>
        <authorList>
            <person name="Komaki H."/>
            <person name="Tamura T."/>
        </authorList>
    </citation>
    <scope>NUCLEOTIDE SEQUENCE</scope>
    <source>
        <strain evidence="2">NBRC 109834</strain>
    </source>
</reference>
<keyword evidence="3" id="KW-1185">Reference proteome</keyword>
<dbReference type="Gene3D" id="3.40.109.10">
    <property type="entry name" value="NADH Oxidase"/>
    <property type="match status" value="1"/>
</dbReference>
<organism evidence="2 3">
    <name type="scientific">Rhizocola hellebori</name>
    <dbReference type="NCBI Taxonomy" id="1392758"/>
    <lineage>
        <taxon>Bacteria</taxon>
        <taxon>Bacillati</taxon>
        <taxon>Actinomycetota</taxon>
        <taxon>Actinomycetes</taxon>
        <taxon>Micromonosporales</taxon>
        <taxon>Micromonosporaceae</taxon>
        <taxon>Rhizocola</taxon>
    </lineage>
</organism>